<gene>
    <name evidence="1" type="ORF">NTJ_02242</name>
</gene>
<reference evidence="1 2" key="1">
    <citation type="submission" date="2023-09" db="EMBL/GenBank/DDBJ databases">
        <title>Nesidiocoris tenuis whole genome shotgun sequence.</title>
        <authorList>
            <person name="Shibata T."/>
            <person name="Shimoda M."/>
            <person name="Kobayashi T."/>
            <person name="Uehara T."/>
        </authorList>
    </citation>
    <scope>NUCLEOTIDE SEQUENCE [LARGE SCALE GENOMIC DNA]</scope>
    <source>
        <strain evidence="1 2">Japan</strain>
    </source>
</reference>
<accession>A0ABN7ADM0</accession>
<dbReference type="Proteomes" id="UP001307889">
    <property type="component" value="Chromosome 1"/>
</dbReference>
<sequence>MYLRIIRRCSYSPQLEPWRTCQASSSPFVETNQLDEPHGRRTQRRCFNVTTDGWTMMRKKPPLCRIRNVTVRRR</sequence>
<protein>
    <submittedName>
        <fullName evidence="1">Uncharacterized protein</fullName>
    </submittedName>
</protein>
<evidence type="ECO:0000313" key="1">
    <source>
        <dbReference type="EMBL" id="BES89449.1"/>
    </source>
</evidence>
<organism evidence="1 2">
    <name type="scientific">Nesidiocoris tenuis</name>
    <dbReference type="NCBI Taxonomy" id="355587"/>
    <lineage>
        <taxon>Eukaryota</taxon>
        <taxon>Metazoa</taxon>
        <taxon>Ecdysozoa</taxon>
        <taxon>Arthropoda</taxon>
        <taxon>Hexapoda</taxon>
        <taxon>Insecta</taxon>
        <taxon>Pterygota</taxon>
        <taxon>Neoptera</taxon>
        <taxon>Paraneoptera</taxon>
        <taxon>Hemiptera</taxon>
        <taxon>Heteroptera</taxon>
        <taxon>Panheteroptera</taxon>
        <taxon>Cimicomorpha</taxon>
        <taxon>Miridae</taxon>
        <taxon>Dicyphina</taxon>
        <taxon>Nesidiocoris</taxon>
    </lineage>
</organism>
<dbReference type="EMBL" id="AP028909">
    <property type="protein sequence ID" value="BES89449.1"/>
    <property type="molecule type" value="Genomic_DNA"/>
</dbReference>
<name>A0ABN7ADM0_9HEMI</name>
<proteinExistence type="predicted"/>
<evidence type="ECO:0000313" key="2">
    <source>
        <dbReference type="Proteomes" id="UP001307889"/>
    </source>
</evidence>
<keyword evidence="2" id="KW-1185">Reference proteome</keyword>